<protein>
    <submittedName>
        <fullName evidence="2">Uncharacterized protein</fullName>
    </submittedName>
</protein>
<dbReference type="EMBL" id="CP018477">
    <property type="protein sequence ID" value="ASV75854.1"/>
    <property type="molecule type" value="Genomic_DNA"/>
</dbReference>
<evidence type="ECO:0000313" key="2">
    <source>
        <dbReference type="EMBL" id="ASV75854.1"/>
    </source>
</evidence>
<organism evidence="2 3">
    <name type="scientific">Thermogutta terrifontis</name>
    <dbReference type="NCBI Taxonomy" id="1331910"/>
    <lineage>
        <taxon>Bacteria</taxon>
        <taxon>Pseudomonadati</taxon>
        <taxon>Planctomycetota</taxon>
        <taxon>Planctomycetia</taxon>
        <taxon>Pirellulales</taxon>
        <taxon>Thermoguttaceae</taxon>
        <taxon>Thermogutta</taxon>
    </lineage>
</organism>
<evidence type="ECO:0000313" key="3">
    <source>
        <dbReference type="Proteomes" id="UP000215086"/>
    </source>
</evidence>
<proteinExistence type="predicted"/>
<reference evidence="2 3" key="1">
    <citation type="journal article" name="Front. Microbiol.">
        <title>Sugar Metabolism of the First Thermophilic Planctomycete Thermogutta terrifontis: Comparative Genomic and Transcriptomic Approaches.</title>
        <authorList>
            <person name="Elcheninov A.G."/>
            <person name="Menzel P."/>
            <person name="Gudbergsdottir S.R."/>
            <person name="Slesarev A.I."/>
            <person name="Kadnikov V.V."/>
            <person name="Krogh A."/>
            <person name="Bonch-Osmolovskaya E.A."/>
            <person name="Peng X."/>
            <person name="Kublanov I.V."/>
        </authorList>
    </citation>
    <scope>NUCLEOTIDE SEQUENCE [LARGE SCALE GENOMIC DNA]</scope>
    <source>
        <strain evidence="2 3">R1</strain>
    </source>
</reference>
<sequence>MPKRYRQRPDRLSGQVFQPFLTEFQLAGELARRKSVEFRVGPAVGANFNPRVGERPNLCRRIRPKTITLRKIVLKWRPRANVLGRHKIREGHPRFEKVRQGAQIIGVTIVERDRSRRTAGPSPAKKTLLNLGQGKNGAMSLEPRNVPSKSCERSAPRCRAVPSHTMVHQDGNRSPASFRQPPTQPFAERDGGKIIHRQQSLFYSPHELTGFTCSGHGLFLVLI</sequence>
<gene>
    <name evidence="2" type="ORF">THTE_3252</name>
</gene>
<evidence type="ECO:0000256" key="1">
    <source>
        <dbReference type="SAM" id="MobiDB-lite"/>
    </source>
</evidence>
<feature type="compositionally biased region" description="Polar residues" evidence="1">
    <location>
        <begin position="172"/>
        <end position="181"/>
    </location>
</feature>
<dbReference type="KEGG" id="ttf:THTE_3252"/>
<keyword evidence="3" id="KW-1185">Reference proteome</keyword>
<dbReference type="Proteomes" id="UP000215086">
    <property type="component" value="Chromosome"/>
</dbReference>
<name>A0A286RIS2_9BACT</name>
<feature type="region of interest" description="Disordered" evidence="1">
    <location>
        <begin position="162"/>
        <end position="189"/>
    </location>
</feature>
<accession>A0A286RIS2</accession>
<dbReference type="AlphaFoldDB" id="A0A286RIS2"/>